<evidence type="ECO:0000313" key="2">
    <source>
        <dbReference type="Proteomes" id="UP001207468"/>
    </source>
</evidence>
<name>A0ACC0UET5_9AGAM</name>
<reference evidence="1" key="1">
    <citation type="submission" date="2021-03" db="EMBL/GenBank/DDBJ databases">
        <title>Evolutionary priming and transition to the ectomycorrhizal habit in an iconic lineage of mushroom-forming fungi: is preadaptation a requirement?</title>
        <authorList>
            <consortium name="DOE Joint Genome Institute"/>
            <person name="Looney B.P."/>
            <person name="Miyauchi S."/>
            <person name="Morin E."/>
            <person name="Drula E."/>
            <person name="Courty P.E."/>
            <person name="Chicoki N."/>
            <person name="Fauchery L."/>
            <person name="Kohler A."/>
            <person name="Kuo A."/>
            <person name="LaButti K."/>
            <person name="Pangilinan J."/>
            <person name="Lipzen A."/>
            <person name="Riley R."/>
            <person name="Andreopoulos W."/>
            <person name="He G."/>
            <person name="Johnson J."/>
            <person name="Barry K.W."/>
            <person name="Grigoriev I.V."/>
            <person name="Nagy L."/>
            <person name="Hibbett D."/>
            <person name="Henrissat B."/>
            <person name="Matheny P.B."/>
            <person name="Labbe J."/>
            <person name="Martin A.F."/>
        </authorList>
    </citation>
    <scope>NUCLEOTIDE SEQUENCE</scope>
    <source>
        <strain evidence="1">BPL698</strain>
    </source>
</reference>
<gene>
    <name evidence="1" type="ORF">F5148DRAFT_977053</name>
</gene>
<proteinExistence type="predicted"/>
<dbReference type="Proteomes" id="UP001207468">
    <property type="component" value="Unassembled WGS sequence"/>
</dbReference>
<dbReference type="EMBL" id="JAGFNK010000046">
    <property type="protein sequence ID" value="KAI9510245.1"/>
    <property type="molecule type" value="Genomic_DNA"/>
</dbReference>
<organism evidence="1 2">
    <name type="scientific">Russula earlei</name>
    <dbReference type="NCBI Taxonomy" id="71964"/>
    <lineage>
        <taxon>Eukaryota</taxon>
        <taxon>Fungi</taxon>
        <taxon>Dikarya</taxon>
        <taxon>Basidiomycota</taxon>
        <taxon>Agaricomycotina</taxon>
        <taxon>Agaricomycetes</taxon>
        <taxon>Russulales</taxon>
        <taxon>Russulaceae</taxon>
        <taxon>Russula</taxon>
    </lineage>
</organism>
<protein>
    <submittedName>
        <fullName evidence="1">Uncharacterized protein</fullName>
    </submittedName>
</protein>
<evidence type="ECO:0000313" key="1">
    <source>
        <dbReference type="EMBL" id="KAI9510245.1"/>
    </source>
</evidence>
<accession>A0ACC0UET5</accession>
<sequence>MKNNRKPPTFQHLPHPRAKKLKKAWVVKQKTKRKWKAYKRREGILTQRDGSATLSDPLRSPSVTRQERDVSADQVESETHKSDESPQTAPTNKIKQKMHNEDVTSTGNRLRELQKRAYSPAALHHYKSHPLGHSKRRGYHDARVPVSSQRKDIGGSTQDRSRRGGQPNMRLRMSAMLEKIKRDYS</sequence>
<keyword evidence="2" id="KW-1185">Reference proteome</keyword>
<comment type="caution">
    <text evidence="1">The sequence shown here is derived from an EMBL/GenBank/DDBJ whole genome shotgun (WGS) entry which is preliminary data.</text>
</comment>